<sequence>MSSATADPAASYPGARLGMPREGRGSSASWRSRIAAILLDWFACMLISVGVFGDVVLTGDGWPKFMPLTIFFVESAVLSALAGGSFGQLVCRIGIARLDHQPLGFLRAVPRALLVSLALPALIVDGDRRGLHDLVLGTVVVNRR</sequence>
<evidence type="ECO:0000313" key="9">
    <source>
        <dbReference type="EMBL" id="SDE56207.1"/>
    </source>
</evidence>
<dbReference type="PANTHER" id="PTHR36115">
    <property type="entry name" value="PROLINE-RICH ANTIGEN HOMOLOG-RELATED"/>
    <property type="match status" value="1"/>
</dbReference>
<keyword evidence="4 7" id="KW-1133">Transmembrane helix</keyword>
<dbReference type="AlphaFoldDB" id="A0A1G7DXH6"/>
<dbReference type="STRING" id="675864.SAMN04489747_3752"/>
<keyword evidence="3 7" id="KW-0812">Transmembrane</keyword>
<evidence type="ECO:0000256" key="5">
    <source>
        <dbReference type="ARBA" id="ARBA00023136"/>
    </source>
</evidence>
<dbReference type="PIRSF" id="PIRSF021697">
    <property type="entry name" value="UCP021697"/>
    <property type="match status" value="1"/>
</dbReference>
<dbReference type="Proteomes" id="UP000198546">
    <property type="component" value="Chromosome i"/>
</dbReference>
<evidence type="ECO:0000259" key="8">
    <source>
        <dbReference type="Pfam" id="PF06271"/>
    </source>
</evidence>
<keyword evidence="10" id="KW-1185">Reference proteome</keyword>
<dbReference type="Pfam" id="PF06271">
    <property type="entry name" value="RDD"/>
    <property type="match status" value="1"/>
</dbReference>
<gene>
    <name evidence="9" type="ORF">SAMN04489747_3752</name>
</gene>
<feature type="region of interest" description="Disordered" evidence="6">
    <location>
        <begin position="1"/>
        <end position="23"/>
    </location>
</feature>
<evidence type="ECO:0000256" key="1">
    <source>
        <dbReference type="ARBA" id="ARBA00004651"/>
    </source>
</evidence>
<reference evidence="9 10" key="1">
    <citation type="submission" date="2016-10" db="EMBL/GenBank/DDBJ databases">
        <authorList>
            <person name="de Groot N.N."/>
        </authorList>
    </citation>
    <scope>NUCLEOTIDE SEQUENCE [LARGE SCALE GENOMIC DNA]</scope>
    <source>
        <strain evidence="9 10">MON 2.2</strain>
    </source>
</reference>
<dbReference type="InterPro" id="IPR051791">
    <property type="entry name" value="Pra-immunoreactive"/>
</dbReference>
<evidence type="ECO:0000256" key="3">
    <source>
        <dbReference type="ARBA" id="ARBA00022692"/>
    </source>
</evidence>
<organism evidence="9 10">
    <name type="scientific">Auraticoccus monumenti</name>
    <dbReference type="NCBI Taxonomy" id="675864"/>
    <lineage>
        <taxon>Bacteria</taxon>
        <taxon>Bacillati</taxon>
        <taxon>Actinomycetota</taxon>
        <taxon>Actinomycetes</taxon>
        <taxon>Propionibacteriales</taxon>
        <taxon>Propionibacteriaceae</taxon>
        <taxon>Auraticoccus</taxon>
    </lineage>
</organism>
<comment type="subcellular location">
    <subcellularLocation>
        <location evidence="1">Cell membrane</location>
        <topology evidence="1">Multi-pass membrane protein</topology>
    </subcellularLocation>
</comment>
<feature type="transmembrane region" description="Helical" evidence="7">
    <location>
        <begin position="34"/>
        <end position="53"/>
    </location>
</feature>
<protein>
    <submittedName>
        <fullName evidence="9">RDD family protein</fullName>
    </submittedName>
</protein>
<dbReference type="EMBL" id="LT629688">
    <property type="protein sequence ID" value="SDE56207.1"/>
    <property type="molecule type" value="Genomic_DNA"/>
</dbReference>
<evidence type="ECO:0000256" key="7">
    <source>
        <dbReference type="SAM" id="Phobius"/>
    </source>
</evidence>
<accession>A0A1G7DXH6</accession>
<dbReference type="PANTHER" id="PTHR36115:SF6">
    <property type="entry name" value="PROLINE-RICH ANTIGEN HOMOLOG"/>
    <property type="match status" value="1"/>
</dbReference>
<keyword evidence="2" id="KW-1003">Cell membrane</keyword>
<evidence type="ECO:0000313" key="10">
    <source>
        <dbReference type="Proteomes" id="UP000198546"/>
    </source>
</evidence>
<keyword evidence="5 7" id="KW-0472">Membrane</keyword>
<feature type="transmembrane region" description="Helical" evidence="7">
    <location>
        <begin position="65"/>
        <end position="91"/>
    </location>
</feature>
<name>A0A1G7DXH6_9ACTN</name>
<dbReference type="InterPro" id="IPR010432">
    <property type="entry name" value="RDD"/>
</dbReference>
<feature type="domain" description="RDD" evidence="8">
    <location>
        <begin position="28"/>
        <end position="135"/>
    </location>
</feature>
<proteinExistence type="predicted"/>
<evidence type="ECO:0000256" key="6">
    <source>
        <dbReference type="SAM" id="MobiDB-lite"/>
    </source>
</evidence>
<dbReference type="InterPro" id="IPR016795">
    <property type="entry name" value="UCP021697"/>
</dbReference>
<evidence type="ECO:0000256" key="4">
    <source>
        <dbReference type="ARBA" id="ARBA00022989"/>
    </source>
</evidence>
<evidence type="ECO:0000256" key="2">
    <source>
        <dbReference type="ARBA" id="ARBA00022475"/>
    </source>
</evidence>
<dbReference type="GO" id="GO:0005886">
    <property type="term" value="C:plasma membrane"/>
    <property type="evidence" value="ECO:0007669"/>
    <property type="project" value="UniProtKB-SubCell"/>
</dbReference>